<dbReference type="SMART" id="SM00342">
    <property type="entry name" value="HTH_ARAC"/>
    <property type="match status" value="1"/>
</dbReference>
<proteinExistence type="predicted"/>
<name>A0ABY7T5H3_9SPHI</name>
<dbReference type="InterPro" id="IPR009057">
    <property type="entry name" value="Homeodomain-like_sf"/>
</dbReference>
<reference evidence="5 6" key="1">
    <citation type="submission" date="2023-02" db="EMBL/GenBank/DDBJ databases">
        <title>Genome sequence of Mucilaginibacter jinjuensis strain KACC 16571.</title>
        <authorList>
            <person name="Kim S."/>
            <person name="Heo J."/>
            <person name="Kwon S.-W."/>
        </authorList>
    </citation>
    <scope>NUCLEOTIDE SEQUENCE [LARGE SCALE GENOMIC DNA]</scope>
    <source>
        <strain evidence="5 6">KACC 16571</strain>
    </source>
</reference>
<evidence type="ECO:0000313" key="6">
    <source>
        <dbReference type="Proteomes" id="UP001216139"/>
    </source>
</evidence>
<dbReference type="Pfam" id="PF12833">
    <property type="entry name" value="HTH_18"/>
    <property type="match status" value="1"/>
</dbReference>
<dbReference type="Proteomes" id="UP001216139">
    <property type="component" value="Chromosome"/>
</dbReference>
<evidence type="ECO:0000256" key="1">
    <source>
        <dbReference type="ARBA" id="ARBA00023015"/>
    </source>
</evidence>
<dbReference type="RefSeq" id="WP_273629780.1">
    <property type="nucleotide sequence ID" value="NZ_CP117167.1"/>
</dbReference>
<accession>A0ABY7T5H3</accession>
<gene>
    <name evidence="5" type="ORF">PQO05_22890</name>
</gene>
<dbReference type="PROSITE" id="PS01124">
    <property type="entry name" value="HTH_ARAC_FAMILY_2"/>
    <property type="match status" value="1"/>
</dbReference>
<keyword evidence="6" id="KW-1185">Reference proteome</keyword>
<dbReference type="SUPFAM" id="SSF51215">
    <property type="entry name" value="Regulatory protein AraC"/>
    <property type="match status" value="1"/>
</dbReference>
<feature type="domain" description="HTH araC/xylS-type" evidence="4">
    <location>
        <begin position="193"/>
        <end position="291"/>
    </location>
</feature>
<dbReference type="InterPro" id="IPR018060">
    <property type="entry name" value="HTH_AraC"/>
</dbReference>
<evidence type="ECO:0000259" key="4">
    <source>
        <dbReference type="PROSITE" id="PS01124"/>
    </source>
</evidence>
<dbReference type="Gene3D" id="1.10.10.60">
    <property type="entry name" value="Homeodomain-like"/>
    <property type="match status" value="1"/>
</dbReference>
<dbReference type="SUPFAM" id="SSF46689">
    <property type="entry name" value="Homeodomain-like"/>
    <property type="match status" value="1"/>
</dbReference>
<dbReference type="EMBL" id="CP117167">
    <property type="protein sequence ID" value="WCT11591.1"/>
    <property type="molecule type" value="Genomic_DNA"/>
</dbReference>
<dbReference type="PRINTS" id="PR00032">
    <property type="entry name" value="HTHARAC"/>
</dbReference>
<dbReference type="PANTHER" id="PTHR43280">
    <property type="entry name" value="ARAC-FAMILY TRANSCRIPTIONAL REGULATOR"/>
    <property type="match status" value="1"/>
</dbReference>
<keyword evidence="3" id="KW-0804">Transcription</keyword>
<organism evidence="5 6">
    <name type="scientific">Mucilaginibacter jinjuensis</name>
    <dbReference type="NCBI Taxonomy" id="1176721"/>
    <lineage>
        <taxon>Bacteria</taxon>
        <taxon>Pseudomonadati</taxon>
        <taxon>Bacteroidota</taxon>
        <taxon>Sphingobacteriia</taxon>
        <taxon>Sphingobacteriales</taxon>
        <taxon>Sphingobacteriaceae</taxon>
        <taxon>Mucilaginibacter</taxon>
    </lineage>
</organism>
<keyword evidence="2" id="KW-0238">DNA-binding</keyword>
<evidence type="ECO:0000256" key="2">
    <source>
        <dbReference type="ARBA" id="ARBA00023125"/>
    </source>
</evidence>
<protein>
    <submittedName>
        <fullName evidence="5">AraC family transcriptional regulator</fullName>
    </submittedName>
</protein>
<evidence type="ECO:0000313" key="5">
    <source>
        <dbReference type="EMBL" id="WCT11591.1"/>
    </source>
</evidence>
<dbReference type="PANTHER" id="PTHR43280:SF32">
    <property type="entry name" value="TRANSCRIPTIONAL REGULATORY PROTEIN"/>
    <property type="match status" value="1"/>
</dbReference>
<dbReference type="InterPro" id="IPR037923">
    <property type="entry name" value="HTH-like"/>
</dbReference>
<dbReference type="InterPro" id="IPR020449">
    <property type="entry name" value="Tscrpt_reg_AraC-type_HTH"/>
</dbReference>
<sequence>MDAFITDEVIPKYPFEPDQQTGNTMFRITQNDCVVNYRKSDFLVPHRKNYYFMAFVKDGRNRHWIDTTPYTIKSKAFYFTVPHQVHLKEVSEPFTGVSISFTDDFLAMDESNSLKNLPIIQNPDNGHELLLSDEDFKFVDDLTEKIFAEYHSKNDWQHNMLLAYMKVLLIYLSRLYTEQFTYQEQSPGRLLLKKYLAKIDEAYTNNHEVADYADMLNISPGHLSELVKEQSGKPAITHIHERLIVEAKRLLFHTDFAVKEIAFYLGFEEASYFNRFFKRLTDTTPVNFRNAIREMYH</sequence>
<keyword evidence="1" id="KW-0805">Transcription regulation</keyword>
<evidence type="ECO:0000256" key="3">
    <source>
        <dbReference type="ARBA" id="ARBA00023163"/>
    </source>
</evidence>